<evidence type="ECO:0000313" key="9">
    <source>
        <dbReference type="Proteomes" id="UP000538566"/>
    </source>
</evidence>
<organism evidence="8 9">
    <name type="scientific">Novosphingobium taihuense</name>
    <dbReference type="NCBI Taxonomy" id="260085"/>
    <lineage>
        <taxon>Bacteria</taxon>
        <taxon>Pseudomonadati</taxon>
        <taxon>Pseudomonadota</taxon>
        <taxon>Alphaproteobacteria</taxon>
        <taxon>Sphingomonadales</taxon>
        <taxon>Sphingomonadaceae</taxon>
        <taxon>Novosphingobium</taxon>
    </lineage>
</organism>
<keyword evidence="6" id="KW-0464">Manganese</keyword>
<dbReference type="CDD" id="cd18870">
    <property type="entry name" value="NUDIX_AcylCoAdiphos_Nudt19"/>
    <property type="match status" value="1"/>
</dbReference>
<proteinExistence type="predicted"/>
<keyword evidence="3" id="KW-0479">Metal-binding</keyword>
<comment type="cofactor">
    <cofactor evidence="2">
        <name>Mg(2+)</name>
        <dbReference type="ChEBI" id="CHEBI:18420"/>
    </cofactor>
</comment>
<dbReference type="GO" id="GO:0046872">
    <property type="term" value="F:metal ion binding"/>
    <property type="evidence" value="ECO:0007669"/>
    <property type="project" value="UniProtKB-KW"/>
</dbReference>
<reference evidence="8 9" key="1">
    <citation type="submission" date="2020-08" db="EMBL/GenBank/DDBJ databases">
        <title>Genomic Encyclopedia of Type Strains, Phase IV (KMG-IV): sequencing the most valuable type-strain genomes for metagenomic binning, comparative biology and taxonomic classification.</title>
        <authorList>
            <person name="Goeker M."/>
        </authorList>
    </citation>
    <scope>NUCLEOTIDE SEQUENCE [LARGE SCALE GENOMIC DNA]</scope>
    <source>
        <strain evidence="8 9">DSM 17507</strain>
    </source>
</reference>
<dbReference type="InterPro" id="IPR000086">
    <property type="entry name" value="NUDIX_hydrolase_dom"/>
</dbReference>
<dbReference type="PANTHER" id="PTHR12318">
    <property type="entry name" value="TESTOSTERONE-REGULATED PROTEIN RP2"/>
    <property type="match status" value="1"/>
</dbReference>
<dbReference type="OrthoDB" id="7183442at2"/>
<keyword evidence="4" id="KW-0378">Hydrolase</keyword>
<sequence>MKDFSDPRPAATVLILRDDPFEVLMISRHAEQDFSSAMVFPGGIVDPSDHDETWLQNLHGDETLCAKERALRIAAFRETFEECGLLLARGPDGTHVDSVQHACSNFQHAVQEAGAVLHLDDLVHFAHWITPETNVRRYDTHFFLAVAPHRQEACCDGNEAMEVVWASPSQILEEAAAGKRKVVFPTRLNLELLAKSRTVAEALAAAKARKVITVLPRIEKRDGVTKVVIPPNAGYGRAEEHHATR</sequence>
<name>A0A7W7ADC9_9SPHN</name>
<evidence type="ECO:0000256" key="6">
    <source>
        <dbReference type="ARBA" id="ARBA00023211"/>
    </source>
</evidence>
<keyword evidence="5" id="KW-0460">Magnesium</keyword>
<accession>A0A7W7ADC9</accession>
<gene>
    <name evidence="8" type="ORF">GGR37_002490</name>
</gene>
<evidence type="ECO:0000259" key="7">
    <source>
        <dbReference type="PROSITE" id="PS51462"/>
    </source>
</evidence>
<comment type="caution">
    <text evidence="8">The sequence shown here is derived from an EMBL/GenBank/DDBJ whole genome shotgun (WGS) entry which is preliminary data.</text>
</comment>
<dbReference type="InterPro" id="IPR015797">
    <property type="entry name" value="NUDIX_hydrolase-like_dom_sf"/>
</dbReference>
<dbReference type="RefSeq" id="WP_158637685.1">
    <property type="nucleotide sequence ID" value="NZ_JACHOA010000004.1"/>
</dbReference>
<dbReference type="InterPro" id="IPR039121">
    <property type="entry name" value="NUDT19"/>
</dbReference>
<dbReference type="Proteomes" id="UP000538566">
    <property type="component" value="Unassembled WGS sequence"/>
</dbReference>
<dbReference type="PROSITE" id="PS51462">
    <property type="entry name" value="NUDIX"/>
    <property type="match status" value="1"/>
</dbReference>
<dbReference type="SUPFAM" id="SSF55811">
    <property type="entry name" value="Nudix"/>
    <property type="match status" value="1"/>
</dbReference>
<evidence type="ECO:0000313" key="8">
    <source>
        <dbReference type="EMBL" id="MBB4614204.1"/>
    </source>
</evidence>
<evidence type="ECO:0000256" key="2">
    <source>
        <dbReference type="ARBA" id="ARBA00001946"/>
    </source>
</evidence>
<dbReference type="Pfam" id="PF00293">
    <property type="entry name" value="NUDIX"/>
    <property type="match status" value="1"/>
</dbReference>
<evidence type="ECO:0000256" key="4">
    <source>
        <dbReference type="ARBA" id="ARBA00022801"/>
    </source>
</evidence>
<evidence type="ECO:0000256" key="1">
    <source>
        <dbReference type="ARBA" id="ARBA00001936"/>
    </source>
</evidence>
<evidence type="ECO:0000256" key="5">
    <source>
        <dbReference type="ARBA" id="ARBA00022842"/>
    </source>
</evidence>
<keyword evidence="9" id="KW-1185">Reference proteome</keyword>
<comment type="cofactor">
    <cofactor evidence="1">
        <name>Mn(2+)</name>
        <dbReference type="ChEBI" id="CHEBI:29035"/>
    </cofactor>
</comment>
<feature type="domain" description="Nudix hydrolase" evidence="7">
    <location>
        <begin position="6"/>
        <end position="188"/>
    </location>
</feature>
<dbReference type="EMBL" id="JACHOA010000004">
    <property type="protein sequence ID" value="MBB4614204.1"/>
    <property type="molecule type" value="Genomic_DNA"/>
</dbReference>
<dbReference type="GO" id="GO:0016818">
    <property type="term" value="F:hydrolase activity, acting on acid anhydrides, in phosphorus-containing anhydrides"/>
    <property type="evidence" value="ECO:0007669"/>
    <property type="project" value="InterPro"/>
</dbReference>
<dbReference type="AlphaFoldDB" id="A0A7W7ADC9"/>
<dbReference type="PANTHER" id="PTHR12318:SF0">
    <property type="entry name" value="ACYL-COENZYME A DIPHOSPHATASE NUDT19"/>
    <property type="match status" value="1"/>
</dbReference>
<evidence type="ECO:0000256" key="3">
    <source>
        <dbReference type="ARBA" id="ARBA00022723"/>
    </source>
</evidence>
<protein>
    <submittedName>
        <fullName evidence="8">8-oxo-dGTP pyrophosphatase MutT (NUDIX family)</fullName>
    </submittedName>
</protein>
<dbReference type="Gene3D" id="3.90.79.10">
    <property type="entry name" value="Nucleoside Triphosphate Pyrophosphohydrolase"/>
    <property type="match status" value="1"/>
</dbReference>